<dbReference type="InterPro" id="IPR012349">
    <property type="entry name" value="Split_barrel_FMN-bd"/>
</dbReference>
<proteinExistence type="inferred from homology"/>
<dbReference type="GO" id="GO:0010181">
    <property type="term" value="F:FMN binding"/>
    <property type="evidence" value="ECO:0007669"/>
    <property type="project" value="InterPro"/>
</dbReference>
<gene>
    <name evidence="5" type="ORF">B5V00_06060</name>
</gene>
<comment type="caution">
    <text evidence="5">The sequence shown here is derived from an EMBL/GenBank/DDBJ whole genome shotgun (WGS) entry which is preliminary data.</text>
</comment>
<evidence type="ECO:0000256" key="3">
    <source>
        <dbReference type="ARBA" id="ARBA00038054"/>
    </source>
</evidence>
<dbReference type="PANTHER" id="PTHR43567">
    <property type="entry name" value="FLAVOREDOXIN-RELATED-RELATED"/>
    <property type="match status" value="1"/>
</dbReference>
<dbReference type="AlphaFoldDB" id="A0A1X0Y8Q6"/>
<evidence type="ECO:0000259" key="4">
    <source>
        <dbReference type="SMART" id="SM00903"/>
    </source>
</evidence>
<dbReference type="STRING" id="1969733.B5V00_06060"/>
<accession>A0A1X0Y8Q6</accession>
<evidence type="ECO:0000313" key="6">
    <source>
        <dbReference type="Proteomes" id="UP000193136"/>
    </source>
</evidence>
<dbReference type="RefSeq" id="WP_085009874.1">
    <property type="nucleotide sequence ID" value="NZ_NAAD01000005.1"/>
</dbReference>
<dbReference type="InterPro" id="IPR002563">
    <property type="entry name" value="Flavin_Rdtase-like_dom"/>
</dbReference>
<evidence type="ECO:0000256" key="1">
    <source>
        <dbReference type="ARBA" id="ARBA00001917"/>
    </source>
</evidence>
<evidence type="ECO:0000313" key="5">
    <source>
        <dbReference type="EMBL" id="ORJ61600.1"/>
    </source>
</evidence>
<dbReference type="EMBL" id="NAAD01000005">
    <property type="protein sequence ID" value="ORJ61600.1"/>
    <property type="molecule type" value="Genomic_DNA"/>
</dbReference>
<comment type="similarity">
    <text evidence="3">Belongs to the flavoredoxin family.</text>
</comment>
<comment type="cofactor">
    <cofactor evidence="1">
        <name>FMN</name>
        <dbReference type="ChEBI" id="CHEBI:58210"/>
    </cofactor>
</comment>
<evidence type="ECO:0000256" key="2">
    <source>
        <dbReference type="ARBA" id="ARBA00022630"/>
    </source>
</evidence>
<dbReference type="OrthoDB" id="9794638at2"/>
<feature type="domain" description="Flavin reductase like" evidence="4">
    <location>
        <begin position="10"/>
        <end position="151"/>
    </location>
</feature>
<dbReference type="Proteomes" id="UP000193136">
    <property type="component" value="Unassembled WGS sequence"/>
</dbReference>
<keyword evidence="6" id="KW-1185">Reference proteome</keyword>
<dbReference type="Gene3D" id="2.30.110.10">
    <property type="entry name" value="Electron Transport, Fmn-binding Protein, Chain A"/>
    <property type="match status" value="1"/>
</dbReference>
<protein>
    <recommendedName>
        <fullName evidence="4">Flavin reductase like domain-containing protein</fullName>
    </recommendedName>
</protein>
<dbReference type="SMART" id="SM00903">
    <property type="entry name" value="Flavin_Reduct"/>
    <property type="match status" value="1"/>
</dbReference>
<name>A0A1X0Y8Q6_9BACT</name>
<dbReference type="SUPFAM" id="SSF50475">
    <property type="entry name" value="FMN-binding split barrel"/>
    <property type="match status" value="1"/>
</dbReference>
<dbReference type="InterPro" id="IPR052174">
    <property type="entry name" value="Flavoredoxin"/>
</dbReference>
<reference evidence="5 6" key="1">
    <citation type="submission" date="2017-03" db="EMBL/GenBank/DDBJ databases">
        <title>Genome sequence of Geothermobacter sp. EPR-M, Deep-Sea Iron Reducer.</title>
        <authorList>
            <person name="Tully B."/>
            <person name="Savalia P."/>
            <person name="Abuyen K."/>
            <person name="Baughan C."/>
            <person name="Romero E."/>
            <person name="Ronkowski C."/>
            <person name="Torres B."/>
            <person name="Tremblay J."/>
            <person name="Trujillo A."/>
            <person name="Tyler M."/>
            <person name="Perez-Rodriguez I."/>
            <person name="Amend J."/>
        </authorList>
    </citation>
    <scope>NUCLEOTIDE SEQUENCE [LARGE SCALE GENOMIC DNA]</scope>
    <source>
        <strain evidence="5 6">EPR-M</strain>
    </source>
</reference>
<dbReference type="PANTHER" id="PTHR43567:SF1">
    <property type="entry name" value="FLAVOREDOXIN"/>
    <property type="match status" value="1"/>
</dbReference>
<keyword evidence="2" id="KW-0285">Flavoprotein</keyword>
<organism evidence="5 6">
    <name type="scientific">Geothermobacter hydrogeniphilus</name>
    <dbReference type="NCBI Taxonomy" id="1969733"/>
    <lineage>
        <taxon>Bacteria</taxon>
        <taxon>Pseudomonadati</taxon>
        <taxon>Thermodesulfobacteriota</taxon>
        <taxon>Desulfuromonadia</taxon>
        <taxon>Desulfuromonadales</taxon>
        <taxon>Geothermobacteraceae</taxon>
        <taxon>Geothermobacter</taxon>
    </lineage>
</organism>
<sequence length="198" mass="21649">MQKRQLGPCVTFFPQPTTLISSVDHQGLVNVMTASWVGIVSKTPPTMAISLNKGRLSYANIRQTGCFTVNAVPADLAVAADFCGIRSGRDCDKLAVSGLSLTPGLHQQAPLIEESPLNVECRLAREIELGDYRLLLGEILDIHAAESAFDEQEKLSVPPFDPLVYLGGVREYWSLGEKIATAYHDGRQLVPEDPDRKD</sequence>
<dbReference type="Pfam" id="PF01613">
    <property type="entry name" value="Flavin_Reduct"/>
    <property type="match status" value="1"/>
</dbReference>
<dbReference type="GO" id="GO:0016646">
    <property type="term" value="F:oxidoreductase activity, acting on the CH-NH group of donors, NAD or NADP as acceptor"/>
    <property type="evidence" value="ECO:0007669"/>
    <property type="project" value="UniProtKB-ARBA"/>
</dbReference>